<dbReference type="OrthoDB" id="9758211at2"/>
<dbReference type="CDD" id="cd01454">
    <property type="entry name" value="vWA_norD_type"/>
    <property type="match status" value="1"/>
</dbReference>
<reference evidence="3 4" key="1">
    <citation type="submission" date="2017-08" db="EMBL/GenBank/DDBJ databases">
        <authorList>
            <person name="de Groot N.N."/>
        </authorList>
    </citation>
    <scope>NUCLEOTIDE SEQUENCE [LARGE SCALE GENOMIC DNA]</scope>
    <source>
        <strain evidence="3 4">JC85</strain>
    </source>
</reference>
<keyword evidence="4" id="KW-1185">Reference proteome</keyword>
<dbReference type="Pfam" id="PF00092">
    <property type="entry name" value="VWA"/>
    <property type="match status" value="1"/>
</dbReference>
<feature type="region of interest" description="Disordered" evidence="1">
    <location>
        <begin position="401"/>
        <end position="422"/>
    </location>
</feature>
<protein>
    <submittedName>
        <fullName evidence="3">von Willebrand factor type A domain-containing protein</fullName>
    </submittedName>
</protein>
<dbReference type="EMBL" id="OBQD01000016">
    <property type="protein sequence ID" value="SOC45528.1"/>
    <property type="molecule type" value="Genomic_DNA"/>
</dbReference>
<dbReference type="PROSITE" id="PS50234">
    <property type="entry name" value="VWFA"/>
    <property type="match status" value="1"/>
</dbReference>
<proteinExistence type="predicted"/>
<evidence type="ECO:0000256" key="1">
    <source>
        <dbReference type="SAM" id="MobiDB-lite"/>
    </source>
</evidence>
<dbReference type="SMART" id="SM00327">
    <property type="entry name" value="VWA"/>
    <property type="match status" value="1"/>
</dbReference>
<evidence type="ECO:0000313" key="3">
    <source>
        <dbReference type="EMBL" id="SOC45528.1"/>
    </source>
</evidence>
<dbReference type="SUPFAM" id="SSF53300">
    <property type="entry name" value="vWA-like"/>
    <property type="match status" value="1"/>
</dbReference>
<gene>
    <name evidence="3" type="ORF">SAMN05892877_11652</name>
</gene>
<dbReference type="PANTHER" id="PTHR41248:SF1">
    <property type="entry name" value="NORD PROTEIN"/>
    <property type="match status" value="1"/>
</dbReference>
<feature type="domain" description="VWFA" evidence="2">
    <location>
        <begin position="545"/>
        <end position="733"/>
    </location>
</feature>
<dbReference type="Gene3D" id="3.40.50.410">
    <property type="entry name" value="von Willebrand factor, type A domain"/>
    <property type="match status" value="1"/>
</dbReference>
<feature type="compositionally biased region" description="Acidic residues" evidence="1">
    <location>
        <begin position="411"/>
        <end position="421"/>
    </location>
</feature>
<name>A0A285UVY3_9HYPH</name>
<dbReference type="AlphaFoldDB" id="A0A285UVY3"/>
<dbReference type="InterPro" id="IPR002035">
    <property type="entry name" value="VWF_A"/>
</dbReference>
<evidence type="ECO:0000259" key="2">
    <source>
        <dbReference type="PROSITE" id="PS50234"/>
    </source>
</evidence>
<dbReference type="PANTHER" id="PTHR41248">
    <property type="entry name" value="NORD PROTEIN"/>
    <property type="match status" value="1"/>
</dbReference>
<evidence type="ECO:0000313" key="4">
    <source>
        <dbReference type="Proteomes" id="UP000219167"/>
    </source>
</evidence>
<dbReference type="Proteomes" id="UP000219167">
    <property type="component" value="Unassembled WGS sequence"/>
</dbReference>
<dbReference type="RefSeq" id="WP_052820940.1">
    <property type="nucleotide sequence ID" value="NZ_OBQD01000016.1"/>
</dbReference>
<accession>A0A285UVY3</accession>
<dbReference type="InterPro" id="IPR036465">
    <property type="entry name" value="vWFA_dom_sf"/>
</dbReference>
<organism evidence="3 4">
    <name type="scientific">Rhizobium subbaraonis</name>
    <dbReference type="NCBI Taxonomy" id="908946"/>
    <lineage>
        <taxon>Bacteria</taxon>
        <taxon>Pseudomonadati</taxon>
        <taxon>Pseudomonadota</taxon>
        <taxon>Alphaproteobacteria</taxon>
        <taxon>Hyphomicrobiales</taxon>
        <taxon>Rhizobiaceae</taxon>
        <taxon>Rhizobium/Agrobacterium group</taxon>
        <taxon>Rhizobium</taxon>
    </lineage>
</organism>
<sequence>MASHADLLNAGRWDDEWKSAHERIDQAGYGDLVASAYRQRGPELADIVGLEPVLRLGRAVSEFAIRTDKRTTSILPDSAVAVAELLYRPDAVIEWLLIVENAAKAAPSAVVVLLENSAKILDRVDLAGFKAFVSMGLAIGRRHPERQAAFFKMEDPEARRFFDVEEGADRYAALQGTLRPYLRAVWGIEPPMQVAAPDMPEPMRRRVGFGGGGIRMPPSFAGFDGEESRRIYRAAVAHVGAHHHYTEQLFPVGALKPFQLAVISVIEDARVERLAIRELPGLAELWLPFHVAKPGGPPLATALLARLARALIDGDYRDPDGWIEKGRTLFEQAADFDLSDQSLSRTIGGLLGNDLGQMRIRFDAKGYVVQPAYRDDNIGIWDFGDAAEPAIEMQDIVEGARVEQQQRDDGKPDDEAEDINDSEAVGKVSLNRDASEGILVARYPEYDYLVRKDRTEWCSVREHRVPEKPADAIILAEKAHADISSKLANMIRAARTGRTERLRRQADGDVIDMDACIDAAISSRMNVAPDFRVYSRYERRSRDLSVLILLDVSNSTDDAVQGGSRKVLDVERVSTALLSSTIAGLGDKFALAAFCSDTREDVRYFRIKDFAEPYDLRTKMRLAGLDSGMSTRLGTAIRHAAEDLSRQRSYRRLLLVVTDGEPSDIDVDDERYLVEDARVAVHSVNQKGIDTFCVALGSDAPSYADRIFGRKGATTVTRVEQLPSHLPAIFHRLTR</sequence>
<dbReference type="InterPro" id="IPR051928">
    <property type="entry name" value="NorD/CobT"/>
</dbReference>
<feature type="compositionally biased region" description="Basic and acidic residues" evidence="1">
    <location>
        <begin position="401"/>
        <end position="410"/>
    </location>
</feature>